<accession>A0ABT4J8U2</accession>
<sequence>MSSDSGKLAGRRIVVTGGASGIGAAVVRMAAREGAKVACLDLNLKEAEALTASLSGQGFAVASNVADPASIRAAMDTAATGMGGIDGLVNSAGVVAIEPAAGMEIAIWQRLIDVNLTGTFLACQAAIPHLVQVGQGASIVNLSSAQALAPVAGAAAYAASKGGVQSLSKALAVELAPAIRVNAVCPGLIDTPMNKGLAKDGDSGPPVPLDRYALGRWGKPEEVAACILFLLANDASYLTGTSIAVDGGRTFH</sequence>
<gene>
    <name evidence="3" type="ORF">OU682_15440</name>
</gene>
<keyword evidence="2" id="KW-0560">Oxidoreductase</keyword>
<dbReference type="CDD" id="cd05233">
    <property type="entry name" value="SDR_c"/>
    <property type="match status" value="1"/>
</dbReference>
<dbReference type="RefSeq" id="WP_268943068.1">
    <property type="nucleotide sequence ID" value="NZ_JAPTYD010000026.1"/>
</dbReference>
<dbReference type="InterPro" id="IPR036291">
    <property type="entry name" value="NAD(P)-bd_dom_sf"/>
</dbReference>
<evidence type="ECO:0000313" key="4">
    <source>
        <dbReference type="Proteomes" id="UP001149822"/>
    </source>
</evidence>
<dbReference type="InterPro" id="IPR002347">
    <property type="entry name" value="SDR_fam"/>
</dbReference>
<dbReference type="Pfam" id="PF13561">
    <property type="entry name" value="adh_short_C2"/>
    <property type="match status" value="1"/>
</dbReference>
<evidence type="ECO:0000256" key="1">
    <source>
        <dbReference type="ARBA" id="ARBA00006484"/>
    </source>
</evidence>
<dbReference type="PANTHER" id="PTHR24321:SF8">
    <property type="entry name" value="ESTRADIOL 17-BETA-DEHYDROGENASE 8-RELATED"/>
    <property type="match status" value="1"/>
</dbReference>
<organism evidence="3 4">
    <name type="scientific">Paracoccus benzoatiresistens</name>
    <dbReference type="NCBI Taxonomy" id="2997341"/>
    <lineage>
        <taxon>Bacteria</taxon>
        <taxon>Pseudomonadati</taxon>
        <taxon>Pseudomonadota</taxon>
        <taxon>Alphaproteobacteria</taxon>
        <taxon>Rhodobacterales</taxon>
        <taxon>Paracoccaceae</taxon>
        <taxon>Paracoccus</taxon>
    </lineage>
</organism>
<evidence type="ECO:0000256" key="2">
    <source>
        <dbReference type="ARBA" id="ARBA00023002"/>
    </source>
</evidence>
<dbReference type="InterPro" id="IPR020904">
    <property type="entry name" value="Sc_DH/Rdtase_CS"/>
</dbReference>
<dbReference type="EMBL" id="JAPTYD010000026">
    <property type="protein sequence ID" value="MCZ0963012.1"/>
    <property type="molecule type" value="Genomic_DNA"/>
</dbReference>
<dbReference type="PROSITE" id="PS00061">
    <property type="entry name" value="ADH_SHORT"/>
    <property type="match status" value="1"/>
</dbReference>
<name>A0ABT4J8U2_9RHOB</name>
<dbReference type="Proteomes" id="UP001149822">
    <property type="component" value="Unassembled WGS sequence"/>
</dbReference>
<dbReference type="Gene3D" id="3.40.50.720">
    <property type="entry name" value="NAD(P)-binding Rossmann-like Domain"/>
    <property type="match status" value="1"/>
</dbReference>
<reference evidence="3" key="1">
    <citation type="submission" date="2022-12" db="EMBL/GenBank/DDBJ databases">
        <title>Paracoccus sp. EF6 isolated from a lake water.</title>
        <authorList>
            <person name="Liu H."/>
        </authorList>
    </citation>
    <scope>NUCLEOTIDE SEQUENCE</scope>
    <source>
        <strain evidence="3">EF6</strain>
    </source>
</reference>
<dbReference type="PRINTS" id="PR00080">
    <property type="entry name" value="SDRFAMILY"/>
</dbReference>
<comment type="similarity">
    <text evidence="1">Belongs to the short-chain dehydrogenases/reductases (SDR) family.</text>
</comment>
<evidence type="ECO:0000313" key="3">
    <source>
        <dbReference type="EMBL" id="MCZ0963012.1"/>
    </source>
</evidence>
<proteinExistence type="inferred from homology"/>
<dbReference type="SUPFAM" id="SSF51735">
    <property type="entry name" value="NAD(P)-binding Rossmann-fold domains"/>
    <property type="match status" value="1"/>
</dbReference>
<comment type="caution">
    <text evidence="3">The sequence shown here is derived from an EMBL/GenBank/DDBJ whole genome shotgun (WGS) entry which is preliminary data.</text>
</comment>
<dbReference type="PANTHER" id="PTHR24321">
    <property type="entry name" value="DEHYDROGENASES, SHORT CHAIN"/>
    <property type="match status" value="1"/>
</dbReference>
<keyword evidence="4" id="KW-1185">Reference proteome</keyword>
<dbReference type="PRINTS" id="PR00081">
    <property type="entry name" value="GDHRDH"/>
</dbReference>
<protein>
    <submittedName>
        <fullName evidence="3">SDR family NAD(P)-dependent oxidoreductase</fullName>
    </submittedName>
</protein>